<organism evidence="2">
    <name type="scientific">marine metagenome</name>
    <dbReference type="NCBI Taxonomy" id="408172"/>
    <lineage>
        <taxon>unclassified sequences</taxon>
        <taxon>metagenomes</taxon>
        <taxon>ecological metagenomes</taxon>
    </lineage>
</organism>
<sequence length="147" mass="16637">MFWISDMEKDNVSLTSNVPYLIRAIRDWVVDNGLTPQLLVNAKVEGVQVPIRFVKDGRIVLNIDTNAVVDLYLGDDQISFKTRFQGQSMEVLLPVSSVMAIYPQEKPDQPFLLQDGTTRNTQEDRFDHKQAHGAGKKPGRPNLKLVE</sequence>
<evidence type="ECO:0008006" key="3">
    <source>
        <dbReference type="Google" id="ProtNLM"/>
    </source>
</evidence>
<gene>
    <name evidence="2" type="ORF">METZ01_LOCUS37508</name>
</gene>
<evidence type="ECO:0000313" key="2">
    <source>
        <dbReference type="EMBL" id="SUZ84654.1"/>
    </source>
</evidence>
<name>A0A381R0A2_9ZZZZ</name>
<dbReference type="InterPro" id="IPR036760">
    <property type="entry name" value="SspB-like_sf"/>
</dbReference>
<dbReference type="Gene3D" id="2.30.30.220">
    <property type="entry name" value="SspB-like"/>
    <property type="match status" value="1"/>
</dbReference>
<dbReference type="GO" id="GO:0005840">
    <property type="term" value="C:ribosome"/>
    <property type="evidence" value="ECO:0007669"/>
    <property type="project" value="TreeGrafter"/>
</dbReference>
<proteinExistence type="predicted"/>
<evidence type="ECO:0000256" key="1">
    <source>
        <dbReference type="SAM" id="MobiDB-lite"/>
    </source>
</evidence>
<dbReference type="GO" id="GO:0005829">
    <property type="term" value="C:cytosol"/>
    <property type="evidence" value="ECO:0007669"/>
    <property type="project" value="TreeGrafter"/>
</dbReference>
<accession>A0A381R0A2</accession>
<reference evidence="2" key="1">
    <citation type="submission" date="2018-05" db="EMBL/GenBank/DDBJ databases">
        <authorList>
            <person name="Lanie J.A."/>
            <person name="Ng W.-L."/>
            <person name="Kazmierczak K.M."/>
            <person name="Andrzejewski T.M."/>
            <person name="Davidsen T.M."/>
            <person name="Wayne K.J."/>
            <person name="Tettelin H."/>
            <person name="Glass J.I."/>
            <person name="Rusch D."/>
            <person name="Podicherti R."/>
            <person name="Tsui H.-C.T."/>
            <person name="Winkler M.E."/>
        </authorList>
    </citation>
    <scope>NUCLEOTIDE SEQUENCE</scope>
</reference>
<dbReference type="SUPFAM" id="SSF101738">
    <property type="entry name" value="SspB-like"/>
    <property type="match status" value="1"/>
</dbReference>
<dbReference type="GO" id="GO:0045732">
    <property type="term" value="P:positive regulation of protein catabolic process"/>
    <property type="evidence" value="ECO:0007669"/>
    <property type="project" value="TreeGrafter"/>
</dbReference>
<dbReference type="AlphaFoldDB" id="A0A381R0A2"/>
<feature type="compositionally biased region" description="Basic and acidic residues" evidence="1">
    <location>
        <begin position="121"/>
        <end position="130"/>
    </location>
</feature>
<dbReference type="Pfam" id="PF04386">
    <property type="entry name" value="SspB"/>
    <property type="match status" value="1"/>
</dbReference>
<feature type="region of interest" description="Disordered" evidence="1">
    <location>
        <begin position="107"/>
        <end position="147"/>
    </location>
</feature>
<dbReference type="InterPro" id="IPR007481">
    <property type="entry name" value="SspB"/>
</dbReference>
<dbReference type="PANTHER" id="PTHR37486">
    <property type="entry name" value="STRINGENT STARVATION PROTEIN B"/>
    <property type="match status" value="1"/>
</dbReference>
<dbReference type="EMBL" id="UINC01001601">
    <property type="protein sequence ID" value="SUZ84654.1"/>
    <property type="molecule type" value="Genomic_DNA"/>
</dbReference>
<dbReference type="PANTHER" id="PTHR37486:SF1">
    <property type="entry name" value="STRINGENT STARVATION PROTEIN B"/>
    <property type="match status" value="1"/>
</dbReference>
<protein>
    <recommendedName>
        <fullName evidence="3">ClpXP protease specificity-enhancing factor</fullName>
    </recommendedName>
</protein>